<dbReference type="CDD" id="cd16922">
    <property type="entry name" value="HATPase_EvgS-ArcB-TorS-like"/>
    <property type="match status" value="1"/>
</dbReference>
<feature type="domain" description="Histidine kinase" evidence="9">
    <location>
        <begin position="1082"/>
        <end position="1301"/>
    </location>
</feature>
<dbReference type="PRINTS" id="PR00344">
    <property type="entry name" value="BCTRLSENSOR"/>
</dbReference>
<dbReference type="InterPro" id="IPR029016">
    <property type="entry name" value="GAF-like_dom_sf"/>
</dbReference>
<dbReference type="Pfam" id="PF00512">
    <property type="entry name" value="HisKA"/>
    <property type="match status" value="2"/>
</dbReference>
<feature type="domain" description="PAC" evidence="12">
    <location>
        <begin position="405"/>
        <end position="457"/>
    </location>
</feature>
<dbReference type="SUPFAM" id="SSF47384">
    <property type="entry name" value="Homodimeric domain of signal transducing histidine kinase"/>
    <property type="match status" value="2"/>
</dbReference>
<evidence type="ECO:0000256" key="8">
    <source>
        <dbReference type="SAM" id="Coils"/>
    </source>
</evidence>
<dbReference type="Pfam" id="PF08447">
    <property type="entry name" value="PAS_3"/>
    <property type="match status" value="1"/>
</dbReference>
<dbReference type="SMART" id="SM00091">
    <property type="entry name" value="PAS"/>
    <property type="match status" value="3"/>
</dbReference>
<evidence type="ECO:0000259" key="12">
    <source>
        <dbReference type="PROSITE" id="PS50113"/>
    </source>
</evidence>
<dbReference type="SMART" id="SM00388">
    <property type="entry name" value="HisKA"/>
    <property type="match status" value="2"/>
</dbReference>
<dbReference type="CDD" id="cd00130">
    <property type="entry name" value="PAS"/>
    <property type="match status" value="2"/>
</dbReference>
<keyword evidence="3 7" id="KW-0597">Phosphoprotein</keyword>
<dbReference type="InterPro" id="IPR003594">
    <property type="entry name" value="HATPase_dom"/>
</dbReference>
<evidence type="ECO:0000256" key="4">
    <source>
        <dbReference type="ARBA" id="ARBA00022679"/>
    </source>
</evidence>
<name>A0A1E5QGG7_9CYAN</name>
<proteinExistence type="predicted"/>
<evidence type="ECO:0000259" key="10">
    <source>
        <dbReference type="PROSITE" id="PS50110"/>
    </source>
</evidence>
<dbReference type="InterPro" id="IPR005467">
    <property type="entry name" value="His_kinase_dom"/>
</dbReference>
<dbReference type="PROSITE" id="PS50110">
    <property type="entry name" value="RESPONSE_REGULATORY"/>
    <property type="match status" value="1"/>
</dbReference>
<dbReference type="Gene3D" id="3.30.565.10">
    <property type="entry name" value="Histidine kinase-like ATPase, C-terminal domain"/>
    <property type="match status" value="2"/>
</dbReference>
<dbReference type="FunFam" id="3.30.565.10:FF:000006">
    <property type="entry name" value="Sensor histidine kinase WalK"/>
    <property type="match status" value="2"/>
</dbReference>
<dbReference type="NCBIfam" id="TIGR00229">
    <property type="entry name" value="sensory_box"/>
    <property type="match status" value="4"/>
</dbReference>
<feature type="coiled-coil region" evidence="8">
    <location>
        <begin position="1036"/>
        <end position="1078"/>
    </location>
</feature>
<dbReference type="Pfam" id="PF13185">
    <property type="entry name" value="GAF_2"/>
    <property type="match status" value="1"/>
</dbReference>
<feature type="domain" description="PAS" evidence="11">
    <location>
        <begin position="211"/>
        <end position="282"/>
    </location>
</feature>
<evidence type="ECO:0000256" key="6">
    <source>
        <dbReference type="ARBA" id="ARBA00023012"/>
    </source>
</evidence>
<dbReference type="Pfam" id="PF00072">
    <property type="entry name" value="Response_reg"/>
    <property type="match status" value="1"/>
</dbReference>
<dbReference type="Gene3D" id="3.30.450.20">
    <property type="entry name" value="PAS domain"/>
    <property type="match status" value="4"/>
</dbReference>
<dbReference type="EMBL" id="MJGC01000081">
    <property type="protein sequence ID" value="OEJ73691.1"/>
    <property type="molecule type" value="Genomic_DNA"/>
</dbReference>
<dbReference type="InterPro" id="IPR036097">
    <property type="entry name" value="HisK_dim/P_sf"/>
</dbReference>
<dbReference type="InterPro" id="IPR000700">
    <property type="entry name" value="PAS-assoc_C"/>
</dbReference>
<dbReference type="InterPro" id="IPR036890">
    <property type="entry name" value="HATPase_C_sf"/>
</dbReference>
<dbReference type="Pfam" id="PF01590">
    <property type="entry name" value="GAF"/>
    <property type="match status" value="2"/>
</dbReference>
<dbReference type="InterPro" id="IPR013655">
    <property type="entry name" value="PAS_fold_3"/>
</dbReference>
<keyword evidence="8" id="KW-0175">Coiled coil</keyword>
<evidence type="ECO:0000259" key="11">
    <source>
        <dbReference type="PROSITE" id="PS50112"/>
    </source>
</evidence>
<dbReference type="SMART" id="SM00448">
    <property type="entry name" value="REC"/>
    <property type="match status" value="1"/>
</dbReference>
<dbReference type="RefSeq" id="WP_069968695.1">
    <property type="nucleotide sequence ID" value="NZ_CM124774.1"/>
</dbReference>
<keyword evidence="4" id="KW-0808">Transferase</keyword>
<evidence type="ECO:0000256" key="2">
    <source>
        <dbReference type="ARBA" id="ARBA00012438"/>
    </source>
</evidence>
<dbReference type="PANTHER" id="PTHR43547">
    <property type="entry name" value="TWO-COMPONENT HISTIDINE KINASE"/>
    <property type="match status" value="1"/>
</dbReference>
<dbReference type="Gene3D" id="3.40.50.2300">
    <property type="match status" value="1"/>
</dbReference>
<evidence type="ECO:0000256" key="3">
    <source>
        <dbReference type="ARBA" id="ARBA00022553"/>
    </source>
</evidence>
<dbReference type="SUPFAM" id="SSF55781">
    <property type="entry name" value="GAF domain-like"/>
    <property type="match status" value="3"/>
</dbReference>
<dbReference type="EC" id="2.7.13.3" evidence="2"/>
<evidence type="ECO:0000256" key="1">
    <source>
        <dbReference type="ARBA" id="ARBA00000085"/>
    </source>
</evidence>
<dbReference type="InterPro" id="IPR003661">
    <property type="entry name" value="HisK_dim/P_dom"/>
</dbReference>
<dbReference type="InterPro" id="IPR000014">
    <property type="entry name" value="PAS"/>
</dbReference>
<protein>
    <recommendedName>
        <fullName evidence="2">histidine kinase</fullName>
        <ecNumber evidence="2">2.7.13.3</ecNumber>
    </recommendedName>
</protein>
<dbReference type="SMART" id="SM00065">
    <property type="entry name" value="GAF"/>
    <property type="match status" value="3"/>
</dbReference>
<dbReference type="InterPro" id="IPR001789">
    <property type="entry name" value="Sig_transdc_resp-reg_receiver"/>
</dbReference>
<dbReference type="CDD" id="cd00082">
    <property type="entry name" value="HisKA"/>
    <property type="match status" value="2"/>
</dbReference>
<feature type="domain" description="Histidine kinase" evidence="9">
    <location>
        <begin position="1491"/>
        <end position="1715"/>
    </location>
</feature>
<dbReference type="InterPro" id="IPR035965">
    <property type="entry name" value="PAS-like_dom_sf"/>
</dbReference>
<dbReference type="PROSITE" id="PS50113">
    <property type="entry name" value="PAC"/>
    <property type="match status" value="2"/>
</dbReference>
<feature type="domain" description="Response regulatory" evidence="10">
    <location>
        <begin position="1350"/>
        <end position="1465"/>
    </location>
</feature>
<gene>
    <name evidence="13" type="ORF">BH720_18440</name>
</gene>
<dbReference type="SUPFAM" id="SSF52172">
    <property type="entry name" value="CheY-like"/>
    <property type="match status" value="1"/>
</dbReference>
<dbReference type="InterPro" id="IPR013656">
    <property type="entry name" value="PAS_4"/>
</dbReference>
<dbReference type="SUPFAM" id="SSF55785">
    <property type="entry name" value="PYP-like sensor domain (PAS domain)"/>
    <property type="match status" value="4"/>
</dbReference>
<dbReference type="InterPro" id="IPR003018">
    <property type="entry name" value="GAF"/>
</dbReference>
<dbReference type="PROSITE" id="PS50112">
    <property type="entry name" value="PAS"/>
    <property type="match status" value="2"/>
</dbReference>
<evidence type="ECO:0000313" key="13">
    <source>
        <dbReference type="EMBL" id="OEJ73691.1"/>
    </source>
</evidence>
<dbReference type="SUPFAM" id="SSF55874">
    <property type="entry name" value="ATPase domain of HSP90 chaperone/DNA topoisomerase II/histidine kinase"/>
    <property type="match status" value="2"/>
</dbReference>
<keyword evidence="5 13" id="KW-0418">Kinase</keyword>
<feature type="modified residue" description="4-aspartylphosphate" evidence="7">
    <location>
        <position position="1398"/>
    </location>
</feature>
<keyword evidence="6" id="KW-0902">Two-component regulatory system</keyword>
<dbReference type="FunFam" id="3.30.450.20:FF:000099">
    <property type="entry name" value="Sensory box sensor histidine kinase"/>
    <property type="match status" value="1"/>
</dbReference>
<dbReference type="Pfam" id="PF02518">
    <property type="entry name" value="HATPase_c"/>
    <property type="match status" value="2"/>
</dbReference>
<dbReference type="InterPro" id="IPR011006">
    <property type="entry name" value="CheY-like_superfamily"/>
</dbReference>
<comment type="caution">
    <text evidence="13">The sequence shown here is derived from an EMBL/GenBank/DDBJ whole genome shotgun (WGS) entry which is preliminary data.</text>
</comment>
<evidence type="ECO:0000256" key="7">
    <source>
        <dbReference type="PROSITE-ProRule" id="PRU00169"/>
    </source>
</evidence>
<accession>A0A1E5QGG7</accession>
<comment type="catalytic activity">
    <reaction evidence="1">
        <text>ATP + protein L-histidine = ADP + protein N-phospho-L-histidine.</text>
        <dbReference type="EC" id="2.7.13.3"/>
    </reaction>
</comment>
<dbReference type="PROSITE" id="PS50109">
    <property type="entry name" value="HIS_KIN"/>
    <property type="match status" value="2"/>
</dbReference>
<reference evidence="13" key="1">
    <citation type="submission" date="2016-09" db="EMBL/GenBank/DDBJ databases">
        <title>Draft genome of thermotolerant cyanobacterium Desertifilum sp. strain IPPAS B-1220.</title>
        <authorList>
            <person name="Sinetova M.A."/>
            <person name="Bolakhan K."/>
            <person name="Zayadan B.K."/>
            <person name="Mironov K.S."/>
            <person name="Ustinova V."/>
            <person name="Kupriyanova E.V."/>
            <person name="Sidorov R.A."/>
            <person name="Skrypnik A.N."/>
            <person name="Gogoleva N.E."/>
            <person name="Gogolev Y.V."/>
            <person name="Los D.A."/>
        </authorList>
    </citation>
    <scope>NUCLEOTIDE SEQUENCE [LARGE SCALE GENOMIC DNA]</scope>
    <source>
        <strain evidence="13">IPPAS B-1220</strain>
    </source>
</reference>
<evidence type="ECO:0000256" key="5">
    <source>
        <dbReference type="ARBA" id="ARBA00022777"/>
    </source>
</evidence>
<organism evidence="13">
    <name type="scientific">Desertifilum tharense IPPAS B-1220</name>
    <dbReference type="NCBI Taxonomy" id="1781255"/>
    <lineage>
        <taxon>Bacteria</taxon>
        <taxon>Bacillati</taxon>
        <taxon>Cyanobacteriota</taxon>
        <taxon>Cyanophyceae</taxon>
        <taxon>Desertifilales</taxon>
        <taxon>Desertifilaceae</taxon>
        <taxon>Desertifilum</taxon>
    </lineage>
</organism>
<dbReference type="FunFam" id="1.10.287.130:FF:000045">
    <property type="entry name" value="Two-component system sensor histidine kinase/response regulator"/>
    <property type="match status" value="1"/>
</dbReference>
<feature type="domain" description="PAS" evidence="11">
    <location>
        <begin position="332"/>
        <end position="402"/>
    </location>
</feature>
<dbReference type="PANTHER" id="PTHR43547:SF2">
    <property type="entry name" value="HYBRID SIGNAL TRANSDUCTION HISTIDINE KINASE C"/>
    <property type="match status" value="1"/>
</dbReference>
<evidence type="ECO:0000259" key="9">
    <source>
        <dbReference type="PROSITE" id="PS50109"/>
    </source>
</evidence>
<dbReference type="Gene3D" id="1.10.287.130">
    <property type="match status" value="2"/>
</dbReference>
<dbReference type="CDD" id="cd17574">
    <property type="entry name" value="REC_OmpR"/>
    <property type="match status" value="1"/>
</dbReference>
<dbReference type="STRING" id="1781255.BH720_18440"/>
<dbReference type="Pfam" id="PF13426">
    <property type="entry name" value="PAS_9"/>
    <property type="match status" value="1"/>
</dbReference>
<dbReference type="SMART" id="SM00387">
    <property type="entry name" value="HATPase_c"/>
    <property type="match status" value="2"/>
</dbReference>
<feature type="domain" description="PAC" evidence="12">
    <location>
        <begin position="269"/>
        <end position="331"/>
    </location>
</feature>
<dbReference type="Gene3D" id="3.30.450.40">
    <property type="match status" value="3"/>
</dbReference>
<dbReference type="GO" id="GO:0000155">
    <property type="term" value="F:phosphorelay sensor kinase activity"/>
    <property type="evidence" value="ECO:0007669"/>
    <property type="project" value="InterPro"/>
</dbReference>
<sequence length="1721" mass="192301">MQRPIPENIALNEITITEELYQRPPRPANVQAENQALRTLIHQMAQDYENLMQTLVNVALDLCQAGTTGVSLLETLPDGEEIFRWNALAGTLAPYVGGSSPRHFSPCGFCLEQGSPVLFSHPERYFTNLQATHTPIVEGLVLPLIADNHALGTIWMMSHDEQRHFDSEDVRMMTSLADLTATALLLQQRQTRELLAANATLETEVGERKQAEERSRALIQNLPGGAVFVVDRDLRYLLAEGEALAAAGFRSQDFIGRTIFEALPPHLAASYEPMYRQALAGEPFEDEHNAHDRTYLSRGTPLRAENGETYAVLVVSYEISDRKQAEQALRESEARFRTLANTAPALIWYNDAQGENQFINQYFLDFTGKSAEQIRGEGWHTLVHPEDAESYIADYLAAVREQRTWHNRNRLRRHDGVWRWHDNYAQPLFNADGVYLGHVGVTIDNTDAIEAEINLRESETKYRSLFNSMDEAFAVIEVLTGENGEWNDFLFLEVNPAFVKQTGMEYPVGRKATELLGTPNPQWAKVYGRVAETGEPIRFEEGEATLGRVFDLYVFRLGGEGSRRVAVLFADISDRKRAEETLRENEARQGFLLKLSDILQQFVQPNDIKTAAMCLLGEHLGVSRAQYHECDSSGEYYSADGVGYANGLPLLDLKYRIDAFSTFVNEDFAAGRPYRINDLTVDPRVSAEEREAYRTYQIGAGAGVPLIRGGKLVAILAVHDVRPHPWTDLEMDLIRETAERIWTPLERARAEEALRESEAKYRSLFTSIDEGFTLLEMIPDESGHPADFRIVETNPAWEQQTGLTDVVGRTLLEIASNFEQQLLDFYSDVVISGRGRRTEFYTAAVDRWYTVYASRIGGEGSCQVVAVFNDISDRKRTEEQQAFLLKFSDALRAEPDADSVANRAVRMLAEHLHLDRCWLAEVFEQQDIATIGWEYHRPDLPPTAGVYRLSDYPEIMRQIATQPMVIHNVASDPDFADSEKALLAQLQIQALLVVSLRKGQHQVIWALVCTVTTARHWNESERVLLEQVSERTWAAIERARAEAALRESELLRIREQAAREQERQRAEQLAELDRAKTLFFSNVSHEFRTPLTLSLAPLQDALSDRTHPLDPVQRERLELVHRNSLRLLKLVNTLLDFSRIEAGRMEAVYEPTDLATYTAELASVFRSAIERAGLRLIVDCPPLPAPIYVDREMWEKIVLNLLSNALKFTFSGEITVSLHPNDRNPVMLQIRDTGSGIAPEHLPHLFERFYQVQGEMARTHEGSGIGLALVYELVRLQGGAIAVSSTVGEGTCFTITLPNGCEHLPPERIQATRTLTSTALGAVPYVAEAERWLSQESGRENEYPSPDLFKVLVVDDNADMCQYLTHILSGYVQVEAVADGTAALAAIQMQSPDLILSDVMMPRLDGFGLLQTLRSDPRTRNIPVILLSARAGVEAIAEGLKAGADDYLIKPFSAQELISRVMAHLQMAQLRGEALQAARSTIRSRDEFISVVSHELNTPLVAILGWTRILRNSPPSPVVLTKALDTIERNATLQAKLVQDLLDISRIAAGKLRLNPQPIELKPAIETAIATVTQTAAAKDIHLTWQEHVTEPVIVMGDSDRLSQVFINLLTNAIKFTPELGSVTVQLSLTAEDGSAGASFAEIRVIDTGIGITADFLPHMFDRFRQAEGINSVKGLGLGLAIARHIVQLHRGTIQAESAGEGQGSTLIVRLPLLPPETQVT</sequence>
<dbReference type="Pfam" id="PF08448">
    <property type="entry name" value="PAS_4"/>
    <property type="match status" value="1"/>
</dbReference>
<dbReference type="InterPro" id="IPR004358">
    <property type="entry name" value="Sig_transdc_His_kin-like_C"/>
</dbReference>
<dbReference type="OrthoDB" id="9813151at2"/>